<keyword evidence="2" id="KW-0229">DNA integration</keyword>
<evidence type="ECO:0000259" key="7">
    <source>
        <dbReference type="PROSITE" id="PS51900"/>
    </source>
</evidence>
<feature type="domain" description="Core-binding (CB)" evidence="7">
    <location>
        <begin position="1"/>
        <end position="84"/>
    </location>
</feature>
<dbReference type="InterPro" id="IPR013762">
    <property type="entry name" value="Integrase-like_cat_sf"/>
</dbReference>
<organism evidence="8 9">
    <name type="scientific">Vibrio stylophorae</name>
    <dbReference type="NCBI Taxonomy" id="659351"/>
    <lineage>
        <taxon>Bacteria</taxon>
        <taxon>Pseudomonadati</taxon>
        <taxon>Pseudomonadota</taxon>
        <taxon>Gammaproteobacteria</taxon>
        <taxon>Vibrionales</taxon>
        <taxon>Vibrionaceae</taxon>
        <taxon>Vibrio</taxon>
    </lineage>
</organism>
<feature type="domain" description="Tyr recombinase" evidence="6">
    <location>
        <begin position="101"/>
        <end position="314"/>
    </location>
</feature>
<gene>
    <name evidence="8" type="primary">xerD_2</name>
    <name evidence="8" type="ORF">VST7929_02915</name>
</gene>
<dbReference type="PANTHER" id="PTHR30349">
    <property type="entry name" value="PHAGE INTEGRASE-RELATED"/>
    <property type="match status" value="1"/>
</dbReference>
<dbReference type="EMBL" id="CAKLDI010000002">
    <property type="protein sequence ID" value="CAH0535300.1"/>
    <property type="molecule type" value="Genomic_DNA"/>
</dbReference>
<dbReference type="InterPro" id="IPR044068">
    <property type="entry name" value="CB"/>
</dbReference>
<dbReference type="PROSITE" id="PS51900">
    <property type="entry name" value="CB"/>
    <property type="match status" value="1"/>
</dbReference>
<dbReference type="InterPro" id="IPR011946">
    <property type="entry name" value="Integrase_integron-type"/>
</dbReference>
<comment type="caution">
    <text evidence="8">The sequence shown here is derived from an EMBL/GenBank/DDBJ whole genome shotgun (WGS) entry which is preliminary data.</text>
</comment>
<dbReference type="InterPro" id="IPR004107">
    <property type="entry name" value="Integrase_SAM-like_N"/>
</dbReference>
<name>A0ABM8ZX72_9VIBR</name>
<dbReference type="Pfam" id="PF13495">
    <property type="entry name" value="Phage_int_SAM_4"/>
    <property type="match status" value="1"/>
</dbReference>
<accession>A0ABM8ZX72</accession>
<comment type="similarity">
    <text evidence="1">Belongs to the 'phage' integrase family.</text>
</comment>
<proteinExistence type="inferred from homology"/>
<dbReference type="Pfam" id="PF00589">
    <property type="entry name" value="Phage_integrase"/>
    <property type="match status" value="1"/>
</dbReference>
<dbReference type="Proteomes" id="UP000838672">
    <property type="component" value="Unassembled WGS sequence"/>
</dbReference>
<dbReference type="InterPro" id="IPR002104">
    <property type="entry name" value="Integrase_catalytic"/>
</dbReference>
<evidence type="ECO:0000256" key="5">
    <source>
        <dbReference type="PROSITE-ProRule" id="PRU01248"/>
    </source>
</evidence>
<keyword evidence="4" id="KW-0233">DNA recombination</keyword>
<dbReference type="Gene3D" id="1.10.150.130">
    <property type="match status" value="1"/>
</dbReference>
<dbReference type="InterPro" id="IPR011010">
    <property type="entry name" value="DNA_brk_join_enz"/>
</dbReference>
<evidence type="ECO:0000313" key="9">
    <source>
        <dbReference type="Proteomes" id="UP000838672"/>
    </source>
</evidence>
<protein>
    <submittedName>
        <fullName evidence="8">Tyrosine recombinase XerD</fullName>
    </submittedName>
</protein>
<sequence length="319" mass="36920">MSKSPFLNQVRTELRTRQYSLRTEKSYLHWIKCFIRFHDLSHPQKMGNQEIEHFLNHLAVDRHVSAATQNQALCAIIFLYRHVIGREIVDLRYQNTRTPKRIPTVLGEEEVKMVMAHLKGKYWLITAILYGAGLRIQEALSLRVKDIDFASQAIFIFNGKGRKDRYSLLPKSLFEPLKSQIEVVKKIHQQDISQGAGMSSVPPAIYRKYKDSLKTQGWQFLFPSTHRCMHPYDGYLCRHHLHASAYARQLRQAVSASNIVKRVTAHTFRHSFATRLLENGTDIRTVQELLGHTDLRTTEIYTHVVGNRRAGTISPVDFL</sequence>
<dbReference type="PROSITE" id="PS51898">
    <property type="entry name" value="TYR_RECOMBINASE"/>
    <property type="match status" value="1"/>
</dbReference>
<dbReference type="InterPro" id="IPR050090">
    <property type="entry name" value="Tyrosine_recombinase_XerCD"/>
</dbReference>
<evidence type="ECO:0000256" key="1">
    <source>
        <dbReference type="ARBA" id="ARBA00008857"/>
    </source>
</evidence>
<dbReference type="SUPFAM" id="SSF56349">
    <property type="entry name" value="DNA breaking-rejoining enzymes"/>
    <property type="match status" value="1"/>
</dbReference>
<evidence type="ECO:0000313" key="8">
    <source>
        <dbReference type="EMBL" id="CAH0535300.1"/>
    </source>
</evidence>
<evidence type="ECO:0000256" key="4">
    <source>
        <dbReference type="ARBA" id="ARBA00023172"/>
    </source>
</evidence>
<dbReference type="InterPro" id="IPR010998">
    <property type="entry name" value="Integrase_recombinase_N"/>
</dbReference>
<evidence type="ECO:0000256" key="3">
    <source>
        <dbReference type="ARBA" id="ARBA00023125"/>
    </source>
</evidence>
<dbReference type="NCBIfam" id="TIGR02249">
    <property type="entry name" value="integrase_gron"/>
    <property type="match status" value="1"/>
</dbReference>
<dbReference type="PANTHER" id="PTHR30349:SF64">
    <property type="entry name" value="PROPHAGE INTEGRASE INTD-RELATED"/>
    <property type="match status" value="1"/>
</dbReference>
<dbReference type="RefSeq" id="WP_237468153.1">
    <property type="nucleotide sequence ID" value="NZ_CAKLDI010000002.1"/>
</dbReference>
<reference evidence="8" key="1">
    <citation type="submission" date="2021-11" db="EMBL/GenBank/DDBJ databases">
        <authorList>
            <person name="Rodrigo-Torres L."/>
            <person name="Arahal R. D."/>
            <person name="Lucena T."/>
        </authorList>
    </citation>
    <scope>NUCLEOTIDE SEQUENCE</scope>
    <source>
        <strain evidence="8">CECT 7929</strain>
    </source>
</reference>
<keyword evidence="3 5" id="KW-0238">DNA-binding</keyword>
<evidence type="ECO:0000259" key="6">
    <source>
        <dbReference type="PROSITE" id="PS51898"/>
    </source>
</evidence>
<evidence type="ECO:0000256" key="2">
    <source>
        <dbReference type="ARBA" id="ARBA00022908"/>
    </source>
</evidence>
<dbReference type="Gene3D" id="1.10.443.10">
    <property type="entry name" value="Intergrase catalytic core"/>
    <property type="match status" value="1"/>
</dbReference>
<keyword evidence="9" id="KW-1185">Reference proteome</keyword>